<name>A0A081BVT7_VECG1</name>
<dbReference type="eggNOG" id="COG3636">
    <property type="taxonomic scope" value="Bacteria"/>
</dbReference>
<dbReference type="GO" id="GO:0003677">
    <property type="term" value="F:DNA binding"/>
    <property type="evidence" value="ECO:0007669"/>
    <property type="project" value="InterPro"/>
</dbReference>
<feature type="domain" description="HTH cro/C1-type" evidence="1">
    <location>
        <begin position="52"/>
        <end position="97"/>
    </location>
</feature>
<protein>
    <submittedName>
        <fullName evidence="2">Uncharacterized protein HI1420</fullName>
    </submittedName>
</protein>
<evidence type="ECO:0000313" key="3">
    <source>
        <dbReference type="Proteomes" id="UP000030661"/>
    </source>
</evidence>
<dbReference type="NCBIfam" id="TIGR02684">
    <property type="entry name" value="dnstrm_HI1420"/>
    <property type="match status" value="1"/>
</dbReference>
<dbReference type="InterPro" id="IPR001387">
    <property type="entry name" value="Cro/C1-type_HTH"/>
</dbReference>
<dbReference type="SUPFAM" id="SSF47413">
    <property type="entry name" value="lambda repressor-like DNA-binding domains"/>
    <property type="match status" value="1"/>
</dbReference>
<dbReference type="Pfam" id="PF21716">
    <property type="entry name" value="dnstrm_HI1420"/>
    <property type="match status" value="1"/>
</dbReference>
<dbReference type="CDD" id="cd00093">
    <property type="entry name" value="HTH_XRE"/>
    <property type="match status" value="1"/>
</dbReference>
<dbReference type="EMBL" id="DF820464">
    <property type="protein sequence ID" value="GAK56442.1"/>
    <property type="molecule type" value="Genomic_DNA"/>
</dbReference>
<dbReference type="AlphaFoldDB" id="A0A081BVT7"/>
<sequence length="100" mass="10801">MAKTHTTRYDVSEHLRTSEDMAAYLEACLDEAHGDAVFIAKALGDIARAKGMSQVARDAGLSRASLYRVLSGDSSPNFDTILKIIEALGLRLHAEAVHST</sequence>
<dbReference type="InterPro" id="IPR014057">
    <property type="entry name" value="HI1420"/>
</dbReference>
<proteinExistence type="predicted"/>
<dbReference type="Proteomes" id="UP000030661">
    <property type="component" value="Unassembled WGS sequence"/>
</dbReference>
<keyword evidence="3" id="KW-1185">Reference proteome</keyword>
<dbReference type="SMART" id="SM00530">
    <property type="entry name" value="HTH_XRE"/>
    <property type="match status" value="1"/>
</dbReference>
<evidence type="ECO:0000313" key="2">
    <source>
        <dbReference type="EMBL" id="GAK56442.1"/>
    </source>
</evidence>
<gene>
    <name evidence="2" type="ORF">U27_03404</name>
</gene>
<evidence type="ECO:0000259" key="1">
    <source>
        <dbReference type="PROSITE" id="PS50943"/>
    </source>
</evidence>
<dbReference type="PANTHER" id="PTHR40275:SF1">
    <property type="entry name" value="SSL7038 PROTEIN"/>
    <property type="match status" value="1"/>
</dbReference>
<dbReference type="Gene3D" id="1.10.260.40">
    <property type="entry name" value="lambda repressor-like DNA-binding domains"/>
    <property type="match status" value="1"/>
</dbReference>
<dbReference type="STRING" id="1499967.U27_03404"/>
<dbReference type="HOGENOM" id="CLU_137365_1_1_0"/>
<organism evidence="2">
    <name type="scientific">Vecturithrix granuli</name>
    <dbReference type="NCBI Taxonomy" id="1499967"/>
    <lineage>
        <taxon>Bacteria</taxon>
        <taxon>Candidatus Moduliflexota</taxon>
        <taxon>Candidatus Vecturitrichia</taxon>
        <taxon>Candidatus Vecturitrichales</taxon>
        <taxon>Candidatus Vecturitrichaceae</taxon>
        <taxon>Candidatus Vecturithrix</taxon>
    </lineage>
</organism>
<dbReference type="InterPro" id="IPR010982">
    <property type="entry name" value="Lambda_DNA-bd_dom_sf"/>
</dbReference>
<reference evidence="2" key="1">
    <citation type="journal article" date="2015" name="PeerJ">
        <title>First genomic representation of candidate bacterial phylum KSB3 points to enhanced environmental sensing as a trigger of wastewater bulking.</title>
        <authorList>
            <person name="Sekiguchi Y."/>
            <person name="Ohashi A."/>
            <person name="Parks D.H."/>
            <person name="Yamauchi T."/>
            <person name="Tyson G.W."/>
            <person name="Hugenholtz P."/>
        </authorList>
    </citation>
    <scope>NUCLEOTIDE SEQUENCE [LARGE SCALE GENOMIC DNA]</scope>
</reference>
<accession>A0A081BVT7</accession>
<dbReference type="PANTHER" id="PTHR40275">
    <property type="entry name" value="SSL7038 PROTEIN"/>
    <property type="match status" value="1"/>
</dbReference>
<dbReference type="PROSITE" id="PS50943">
    <property type="entry name" value="HTH_CROC1"/>
    <property type="match status" value="1"/>
</dbReference>